<evidence type="ECO:0000256" key="3">
    <source>
        <dbReference type="PROSITE-ProRule" id="PRU00479"/>
    </source>
</evidence>
<dbReference type="SUPFAM" id="SSF56436">
    <property type="entry name" value="C-type lectin-like"/>
    <property type="match status" value="1"/>
</dbReference>
<dbReference type="InterPro" id="IPR016186">
    <property type="entry name" value="C-type_lectin-like/link_sf"/>
</dbReference>
<dbReference type="Pfam" id="PF00040">
    <property type="entry name" value="fn2"/>
    <property type="match status" value="1"/>
</dbReference>
<feature type="domain" description="Fibronectin type-II" evidence="4">
    <location>
        <begin position="1"/>
        <end position="46"/>
    </location>
</feature>
<dbReference type="SUPFAM" id="SSF57440">
    <property type="entry name" value="Kringle-like"/>
    <property type="match status" value="1"/>
</dbReference>
<dbReference type="Proteomes" id="UP001476798">
    <property type="component" value="Unassembled WGS sequence"/>
</dbReference>
<name>A0ABV0ME27_9TELE</name>
<evidence type="ECO:0000256" key="2">
    <source>
        <dbReference type="ARBA" id="ARBA00023157"/>
    </source>
</evidence>
<dbReference type="Gene3D" id="3.10.100.10">
    <property type="entry name" value="Mannose-Binding Protein A, subunit A"/>
    <property type="match status" value="1"/>
</dbReference>
<keyword evidence="1" id="KW-0677">Repeat</keyword>
<feature type="disulfide bond" evidence="3">
    <location>
        <begin position="17"/>
        <end position="44"/>
    </location>
</feature>
<dbReference type="PROSITE" id="PS51092">
    <property type="entry name" value="FN2_2"/>
    <property type="match status" value="1"/>
</dbReference>
<evidence type="ECO:0000313" key="5">
    <source>
        <dbReference type="EMBL" id="MEQ2157368.1"/>
    </source>
</evidence>
<protein>
    <recommendedName>
        <fullName evidence="4">Fibronectin type-II domain-containing protein</fullName>
    </recommendedName>
</protein>
<accession>A0ABV0ME27</accession>
<evidence type="ECO:0000313" key="6">
    <source>
        <dbReference type="Proteomes" id="UP001476798"/>
    </source>
</evidence>
<dbReference type="Gene3D" id="2.10.10.10">
    <property type="entry name" value="Fibronectin, type II, collagen-binding"/>
    <property type="match status" value="1"/>
</dbReference>
<evidence type="ECO:0000256" key="1">
    <source>
        <dbReference type="ARBA" id="ARBA00022737"/>
    </source>
</evidence>
<dbReference type="InterPro" id="IPR000562">
    <property type="entry name" value="FN_type2_dom"/>
</dbReference>
<dbReference type="CDD" id="cd00037">
    <property type="entry name" value="CLECT"/>
    <property type="match status" value="1"/>
</dbReference>
<feature type="disulfide bond" evidence="3">
    <location>
        <begin position="3"/>
        <end position="29"/>
    </location>
</feature>
<dbReference type="SMART" id="SM00059">
    <property type="entry name" value="FN2"/>
    <property type="match status" value="1"/>
</dbReference>
<feature type="non-terminal residue" evidence="5">
    <location>
        <position position="1"/>
    </location>
</feature>
<evidence type="ECO:0000259" key="4">
    <source>
        <dbReference type="PROSITE" id="PS51092"/>
    </source>
</evidence>
<dbReference type="InterPro" id="IPR013806">
    <property type="entry name" value="Kringle-like"/>
</dbReference>
<organism evidence="5 6">
    <name type="scientific">Goodea atripinnis</name>
    <dbReference type="NCBI Taxonomy" id="208336"/>
    <lineage>
        <taxon>Eukaryota</taxon>
        <taxon>Metazoa</taxon>
        <taxon>Chordata</taxon>
        <taxon>Craniata</taxon>
        <taxon>Vertebrata</taxon>
        <taxon>Euteleostomi</taxon>
        <taxon>Actinopterygii</taxon>
        <taxon>Neopterygii</taxon>
        <taxon>Teleostei</taxon>
        <taxon>Neoteleostei</taxon>
        <taxon>Acanthomorphata</taxon>
        <taxon>Ovalentaria</taxon>
        <taxon>Atherinomorphae</taxon>
        <taxon>Cyprinodontiformes</taxon>
        <taxon>Goodeidae</taxon>
        <taxon>Goodea</taxon>
    </lineage>
</organism>
<comment type="caution">
    <text evidence="5">The sequence shown here is derived from an EMBL/GenBank/DDBJ whole genome shotgun (WGS) entry which is preliminary data.</text>
</comment>
<dbReference type="CDD" id="cd00062">
    <property type="entry name" value="FN2"/>
    <property type="match status" value="1"/>
</dbReference>
<reference evidence="5 6" key="1">
    <citation type="submission" date="2021-06" db="EMBL/GenBank/DDBJ databases">
        <authorList>
            <person name="Palmer J.M."/>
        </authorList>
    </citation>
    <scope>NUCLEOTIDE SEQUENCE [LARGE SCALE GENOMIC DNA]</scope>
    <source>
        <strain evidence="5 6">GA_2019</strain>
        <tissue evidence="5">Muscle</tissue>
    </source>
</reference>
<sequence length="139" mass="15699">APCEFPFKYKNSWHHGCIPDAQLPRVSWCATSSDYDHEQKWGHCLIPDLFLHFKRLCVRNFAEEGCQTLFSGPAEGPCYEFVSSATVTWHEALHSCRSQGADLLSVSDFDFKSTACKTDSFEKVPPPASFHAPLLIFLK</sequence>
<keyword evidence="2 3" id="KW-1015">Disulfide bond</keyword>
<dbReference type="InterPro" id="IPR036943">
    <property type="entry name" value="FN_type2_sf"/>
</dbReference>
<proteinExistence type="predicted"/>
<keyword evidence="6" id="KW-1185">Reference proteome</keyword>
<dbReference type="InterPro" id="IPR016187">
    <property type="entry name" value="CTDL_fold"/>
</dbReference>
<gene>
    <name evidence="5" type="ORF">GOODEAATRI_001123</name>
</gene>
<dbReference type="EMBL" id="JAHRIO010000033">
    <property type="protein sequence ID" value="MEQ2157368.1"/>
    <property type="molecule type" value="Genomic_DNA"/>
</dbReference>